<dbReference type="AlphaFoldDB" id="A0AAD1SEF5"/>
<evidence type="ECO:0000313" key="1">
    <source>
        <dbReference type="EMBL" id="CAH2299964.1"/>
    </source>
</evidence>
<dbReference type="EMBL" id="OW240917">
    <property type="protein sequence ID" value="CAH2299964.1"/>
    <property type="molecule type" value="Genomic_DNA"/>
</dbReference>
<reference evidence="1" key="1">
    <citation type="submission" date="2022-03" db="EMBL/GenBank/DDBJ databases">
        <authorList>
            <person name="Alioto T."/>
            <person name="Alioto T."/>
            <person name="Gomez Garrido J."/>
        </authorList>
    </citation>
    <scope>NUCLEOTIDE SEQUENCE</scope>
</reference>
<evidence type="ECO:0000313" key="2">
    <source>
        <dbReference type="Proteomes" id="UP001295444"/>
    </source>
</evidence>
<protein>
    <recommendedName>
        <fullName evidence="3">Reverse transcriptase</fullName>
    </recommendedName>
</protein>
<organism evidence="1 2">
    <name type="scientific">Pelobates cultripes</name>
    <name type="common">Western spadefoot toad</name>
    <dbReference type="NCBI Taxonomy" id="61616"/>
    <lineage>
        <taxon>Eukaryota</taxon>
        <taxon>Metazoa</taxon>
        <taxon>Chordata</taxon>
        <taxon>Craniata</taxon>
        <taxon>Vertebrata</taxon>
        <taxon>Euteleostomi</taxon>
        <taxon>Amphibia</taxon>
        <taxon>Batrachia</taxon>
        <taxon>Anura</taxon>
        <taxon>Pelobatoidea</taxon>
        <taxon>Pelobatidae</taxon>
        <taxon>Pelobates</taxon>
    </lineage>
</organism>
<keyword evidence="2" id="KW-1185">Reference proteome</keyword>
<feature type="non-terminal residue" evidence="1">
    <location>
        <position position="1"/>
    </location>
</feature>
<gene>
    <name evidence="1" type="ORF">PECUL_23A021143</name>
</gene>
<proteinExistence type="predicted"/>
<name>A0AAD1SEF5_PELCU</name>
<evidence type="ECO:0008006" key="3">
    <source>
        <dbReference type="Google" id="ProtNLM"/>
    </source>
</evidence>
<accession>A0AAD1SEF5</accession>
<dbReference type="Proteomes" id="UP001295444">
    <property type="component" value="Chromosome 06"/>
</dbReference>
<sequence length="181" mass="21079">DIGDITWSDHAAVWLTVKDNFAFRGTTPWRLNDTLLQNPEFSHKLNSEIISYFAQNNTPDISPATVWQAHKAVIRGHLISRASYLKRKSNQDYVHLLRSLRDETRAQISQPSPDRQQHIQRIQKQINETHILKTMNIMLRLKLNSYTQGNKARKALASTLRQKQQNAKIPFLFNEQGNKMY</sequence>